<name>A0A2V1IMX4_9BACT</name>
<dbReference type="InterPro" id="IPR003346">
    <property type="entry name" value="Transposase_20"/>
</dbReference>
<feature type="coiled-coil region" evidence="1">
    <location>
        <begin position="218"/>
        <end position="245"/>
    </location>
</feature>
<feature type="domain" description="Transposase IS116/IS110/IS902 C-terminal" evidence="3">
    <location>
        <begin position="252"/>
        <end position="330"/>
    </location>
</feature>
<evidence type="ECO:0000313" key="4">
    <source>
        <dbReference type="EMBL" id="PWB04916.1"/>
    </source>
</evidence>
<evidence type="ECO:0000259" key="2">
    <source>
        <dbReference type="Pfam" id="PF01548"/>
    </source>
</evidence>
<dbReference type="GO" id="GO:0004803">
    <property type="term" value="F:transposase activity"/>
    <property type="evidence" value="ECO:0007669"/>
    <property type="project" value="InterPro"/>
</dbReference>
<dbReference type="PANTHER" id="PTHR33055">
    <property type="entry name" value="TRANSPOSASE FOR INSERTION SEQUENCE ELEMENT IS1111A"/>
    <property type="match status" value="1"/>
</dbReference>
<sequence length="400" mass="46372">MDRNRTVAGLDVHKDSIYLCIMGHDEVIIFEKKYGVLTPDLRQMCNDMVERGVTEAAMESTAVYWVPVWNELCESMELKLVNPYFIKQLPGRKSDVKDAQWIAECLLKNLIKGSFVPEPIVQDMRKLNRRIMDLNEDMTYNCNKLDAAMQRSGFRLSNYVTTIKSKSYQKVLHAIIDGTTDPDELVKMVHGRTVNKHGRDTIRAAVTGLFSRIDITIFRQTKEVIDTIERQIEVCQKELTTLCEQYFPEQYRRLQTIPGVKERAATAIIAETGVDMKMFATAACLVGWCGLKPRNDVSNGRYKSRKVTHGNKYLRQILIEIAWVASRTRNCFFFNFSYIQTTVKKKSKMKIQVAIARKILVAVWHMLTKEQDFIDIYLKRLEEQKKMEEQMKRLGSTVIR</sequence>
<dbReference type="Proteomes" id="UP000244925">
    <property type="component" value="Unassembled WGS sequence"/>
</dbReference>
<dbReference type="RefSeq" id="WP_107037113.1">
    <property type="nucleotide sequence ID" value="NZ_CAOONL010000032.1"/>
</dbReference>
<keyword evidence="1" id="KW-0175">Coiled coil</keyword>
<dbReference type="NCBIfam" id="NF033542">
    <property type="entry name" value="transpos_IS110"/>
    <property type="match status" value="1"/>
</dbReference>
<dbReference type="InterPro" id="IPR047650">
    <property type="entry name" value="Transpos_IS110"/>
</dbReference>
<evidence type="ECO:0000256" key="1">
    <source>
        <dbReference type="SAM" id="Coils"/>
    </source>
</evidence>
<evidence type="ECO:0000259" key="3">
    <source>
        <dbReference type="Pfam" id="PF02371"/>
    </source>
</evidence>
<proteinExistence type="predicted"/>
<gene>
    <name evidence="4" type="ORF">C5O25_13010</name>
</gene>
<protein>
    <submittedName>
        <fullName evidence="4">IS110 family transposase</fullName>
    </submittedName>
</protein>
<dbReference type="InterPro" id="IPR002525">
    <property type="entry name" value="Transp_IS110-like_N"/>
</dbReference>
<dbReference type="GeneID" id="93424936"/>
<dbReference type="Pfam" id="PF02371">
    <property type="entry name" value="Transposase_20"/>
    <property type="match status" value="1"/>
</dbReference>
<organism evidence="4 5">
    <name type="scientific">Paramuribaculum intestinale</name>
    <dbReference type="NCBI Taxonomy" id="2094151"/>
    <lineage>
        <taxon>Bacteria</taxon>
        <taxon>Pseudomonadati</taxon>
        <taxon>Bacteroidota</taxon>
        <taxon>Bacteroidia</taxon>
        <taxon>Bacteroidales</taxon>
        <taxon>Muribaculaceae</taxon>
        <taxon>Paramuribaculum</taxon>
    </lineage>
</organism>
<keyword evidence="5" id="KW-1185">Reference proteome</keyword>
<dbReference type="GO" id="GO:0006313">
    <property type="term" value="P:DNA transposition"/>
    <property type="evidence" value="ECO:0007669"/>
    <property type="project" value="InterPro"/>
</dbReference>
<dbReference type="PANTHER" id="PTHR33055:SF13">
    <property type="entry name" value="TRANSPOSASE"/>
    <property type="match status" value="1"/>
</dbReference>
<comment type="caution">
    <text evidence="4">The sequence shown here is derived from an EMBL/GenBank/DDBJ whole genome shotgun (WGS) entry which is preliminary data.</text>
</comment>
<accession>A0A2V1IMX4</accession>
<evidence type="ECO:0000313" key="5">
    <source>
        <dbReference type="Proteomes" id="UP000244925"/>
    </source>
</evidence>
<dbReference type="GO" id="GO:0003677">
    <property type="term" value="F:DNA binding"/>
    <property type="evidence" value="ECO:0007669"/>
    <property type="project" value="InterPro"/>
</dbReference>
<feature type="domain" description="Transposase IS110-like N-terminal" evidence="2">
    <location>
        <begin position="8"/>
        <end position="151"/>
    </location>
</feature>
<reference evidence="5" key="1">
    <citation type="submission" date="2018-02" db="EMBL/GenBank/DDBJ databases">
        <authorList>
            <person name="Clavel T."/>
            <person name="Strowig T."/>
        </authorList>
    </citation>
    <scope>NUCLEOTIDE SEQUENCE [LARGE SCALE GENOMIC DNA]</scope>
    <source>
        <strain evidence="5">DSM 100764</strain>
    </source>
</reference>
<dbReference type="Pfam" id="PF01548">
    <property type="entry name" value="DEDD_Tnp_IS110"/>
    <property type="match status" value="1"/>
</dbReference>
<dbReference type="AlphaFoldDB" id="A0A2V1IMX4"/>
<dbReference type="EMBL" id="PUBV01000093">
    <property type="protein sequence ID" value="PWB04916.1"/>
    <property type="molecule type" value="Genomic_DNA"/>
</dbReference>